<accession>A0A098BJT5</accession>
<evidence type="ECO:0000313" key="2">
    <source>
        <dbReference type="EMBL" id="CDZ88510.1"/>
    </source>
</evidence>
<dbReference type="Proteomes" id="UP000042997">
    <property type="component" value="Unassembled WGS sequence"/>
</dbReference>
<feature type="compositionally biased region" description="Basic residues" evidence="1">
    <location>
        <begin position="104"/>
        <end position="116"/>
    </location>
</feature>
<dbReference type="EMBL" id="CCSD01000053">
    <property type="protein sequence ID" value="CDZ88510.1"/>
    <property type="molecule type" value="Genomic_DNA"/>
</dbReference>
<name>A0A098BJT5_9NOCA</name>
<organism evidence="2 3">
    <name type="scientific">Rhodococcus ruber</name>
    <dbReference type="NCBI Taxonomy" id="1830"/>
    <lineage>
        <taxon>Bacteria</taxon>
        <taxon>Bacillati</taxon>
        <taxon>Actinomycetota</taxon>
        <taxon>Actinomycetes</taxon>
        <taxon>Mycobacteriales</taxon>
        <taxon>Nocardiaceae</taxon>
        <taxon>Rhodococcus</taxon>
    </lineage>
</organism>
<reference evidence="2 3" key="1">
    <citation type="journal article" date="2014" name="Genome Announc.">
        <title>Draft Genome Sequence of Propane- and Butane-Oxidizing Actinobacterium Rhodococcus ruber IEGM 231.</title>
        <authorList>
            <person name="Ivshina I.B."/>
            <person name="Kuyukina M.S."/>
            <person name="Krivoruchko A.V."/>
            <person name="Barbe V."/>
            <person name="Fischer C."/>
        </authorList>
    </citation>
    <scope>NUCLEOTIDE SEQUENCE [LARGE SCALE GENOMIC DNA]</scope>
</reference>
<sequence length="151" mass="16253">MGDVPLPRGGPGVRARAGLDAARCRIARQPGPGGTGDRCLAAHRRSAGRSGPCGPARRRHRRRPRCGFPAGRCVSPKRGDRVAPPADPTGGWELRFATTDAVKGGKRCVSRRRRTPSPRGTSCAPAPRHRHRPRDTINSKALWPPPRTAGR</sequence>
<dbReference type="AlphaFoldDB" id="A0A098BJT5"/>
<proteinExistence type="predicted"/>
<feature type="region of interest" description="Disordered" evidence="1">
    <location>
        <begin position="24"/>
        <end position="151"/>
    </location>
</feature>
<feature type="compositionally biased region" description="Low complexity" evidence="1">
    <location>
        <begin position="117"/>
        <end position="126"/>
    </location>
</feature>
<gene>
    <name evidence="2" type="ORF">RHRU231_420059</name>
</gene>
<feature type="compositionally biased region" description="Basic residues" evidence="1">
    <location>
        <begin position="56"/>
        <end position="65"/>
    </location>
</feature>
<evidence type="ECO:0000256" key="1">
    <source>
        <dbReference type="SAM" id="MobiDB-lite"/>
    </source>
</evidence>
<protein>
    <submittedName>
        <fullName evidence="2">Uncharacterized protein</fullName>
    </submittedName>
</protein>
<evidence type="ECO:0000313" key="3">
    <source>
        <dbReference type="Proteomes" id="UP000042997"/>
    </source>
</evidence>